<feature type="signal peptide" evidence="1">
    <location>
        <begin position="1"/>
        <end position="18"/>
    </location>
</feature>
<evidence type="ECO:0000313" key="3">
    <source>
        <dbReference type="Proteomes" id="UP001497623"/>
    </source>
</evidence>
<keyword evidence="3" id="KW-1185">Reference proteome</keyword>
<accession>A0AAV2S4J9</accession>
<organism evidence="2 3">
    <name type="scientific">Meganyctiphanes norvegica</name>
    <name type="common">Northern krill</name>
    <name type="synonym">Thysanopoda norvegica</name>
    <dbReference type="NCBI Taxonomy" id="48144"/>
    <lineage>
        <taxon>Eukaryota</taxon>
        <taxon>Metazoa</taxon>
        <taxon>Ecdysozoa</taxon>
        <taxon>Arthropoda</taxon>
        <taxon>Crustacea</taxon>
        <taxon>Multicrustacea</taxon>
        <taxon>Malacostraca</taxon>
        <taxon>Eumalacostraca</taxon>
        <taxon>Eucarida</taxon>
        <taxon>Euphausiacea</taxon>
        <taxon>Euphausiidae</taxon>
        <taxon>Meganyctiphanes</taxon>
    </lineage>
</organism>
<proteinExistence type="predicted"/>
<dbReference type="EMBL" id="CAXKWB010041726">
    <property type="protein sequence ID" value="CAL4156862.1"/>
    <property type="molecule type" value="Genomic_DNA"/>
</dbReference>
<dbReference type="AlphaFoldDB" id="A0AAV2S4J9"/>
<protein>
    <recommendedName>
        <fullName evidence="4">ShKT domain-containing protein</fullName>
    </recommendedName>
</protein>
<evidence type="ECO:0000313" key="2">
    <source>
        <dbReference type="EMBL" id="CAL4156862.1"/>
    </source>
</evidence>
<evidence type="ECO:0008006" key="4">
    <source>
        <dbReference type="Google" id="ProtNLM"/>
    </source>
</evidence>
<dbReference type="Proteomes" id="UP001497623">
    <property type="component" value="Unassembled WGS sequence"/>
</dbReference>
<comment type="caution">
    <text evidence="2">The sequence shown here is derived from an EMBL/GenBank/DDBJ whole genome shotgun (WGS) entry which is preliminary data.</text>
</comment>
<sequence>MRNAAMFWELLLVSLVVAAALQDETENIETDALYKISEDRIVFDYWNSTAEQTIRDDASIGGNNETNEELSLENRAKCYDIDSRRCRNKDCDSYIISNVLCRVTCGTCGSRRREFGFRAGDSTSGGNNETNAEPSLENRGNIHRLSFTISCL</sequence>
<evidence type="ECO:0000256" key="1">
    <source>
        <dbReference type="SAM" id="SignalP"/>
    </source>
</evidence>
<reference evidence="2 3" key="1">
    <citation type="submission" date="2024-05" db="EMBL/GenBank/DDBJ databases">
        <authorList>
            <person name="Wallberg A."/>
        </authorList>
    </citation>
    <scope>NUCLEOTIDE SEQUENCE [LARGE SCALE GENOMIC DNA]</scope>
</reference>
<gene>
    <name evidence="2" type="ORF">MNOR_LOCUS31781</name>
</gene>
<keyword evidence="1" id="KW-0732">Signal</keyword>
<feature type="chain" id="PRO_5043707797" description="ShKT domain-containing protein" evidence="1">
    <location>
        <begin position="19"/>
        <end position="152"/>
    </location>
</feature>
<name>A0AAV2S4J9_MEGNR</name>